<dbReference type="KEGG" id="tet:TTHERM_00566910"/>
<evidence type="ECO:0000313" key="2">
    <source>
        <dbReference type="Proteomes" id="UP000009168"/>
    </source>
</evidence>
<organism evidence="1 2">
    <name type="scientific">Tetrahymena thermophila (strain SB210)</name>
    <dbReference type="NCBI Taxonomy" id="312017"/>
    <lineage>
        <taxon>Eukaryota</taxon>
        <taxon>Sar</taxon>
        <taxon>Alveolata</taxon>
        <taxon>Ciliophora</taxon>
        <taxon>Intramacronucleata</taxon>
        <taxon>Oligohymenophorea</taxon>
        <taxon>Hymenostomatida</taxon>
        <taxon>Tetrahymenina</taxon>
        <taxon>Tetrahymenidae</taxon>
        <taxon>Tetrahymena</taxon>
    </lineage>
</organism>
<dbReference type="RefSeq" id="XP_001022092.2">
    <property type="nucleotide sequence ID" value="XM_001022092.2"/>
</dbReference>
<dbReference type="InParanoid" id="I7M9J0"/>
<dbReference type="GeneID" id="7844094"/>
<proteinExistence type="predicted"/>
<evidence type="ECO:0000313" key="1">
    <source>
        <dbReference type="EMBL" id="EAS01847.2"/>
    </source>
</evidence>
<name>I7M9J0_TETTS</name>
<sequence length="997" mass="118237">MIQTENFIRVKEDIRINKWSLGSSITLKYKLFSTLNSKLFISIEKKLNQQQKSLEKLQWFKDHHVVDLQIDEIGYFGFILTEDCYLFRLPLGIFGIQDAKDEWNNQVLVNPEFIIQNYKQTWVLAPKLKEVQVIRLADLQNSNTINPLTKKNSQLQDNQFSQFKYLNLWRANDNKQYAIVAAQKGIILFLCLDSLQTVLAFNMEEQELNTMRLIETQSLSYLLVQFGQEKEYIQIILQKNNQDDKDMSQNGKKVKNSGDLKNIVNNSKSQSYLQEMIFPINNNGFELFISEEEGAIRLFFYCYKTKILKVYRPGNLCSSKYRFFIQLKNIIDIIQWKNYYVVFQQEEKSTKLEFFLKTTLQKCEKKTLEAPNFKPIFPQPIFSYSLYSDIEQIIKIDPFVQLSDRTFQVDIYKNNGVDILSLDLNHGKLELENMIHSDNFQITSYIYYELFLKNHQYDVKFCLDYLYQSLKAQQKWENLCLIDLQNKDKDPFKLFHEYYIIKSYKMEYLLFKSLLTAFDKVEVLEENFFDGFAFNILIGAYGIKMNSFEIGEHIKFKQMQSILFEQSLSPMKIAQFIQNQQLYSISNVQFINYIKSQREEESSQQARYDKKLIDFQELNLIFKQKRYAELVLNIISIVMSINIYQHQRERLSIAEILESIVIDSYFINETYFEYLLKLQSKVSKCPSFLKCLYLIMIYNQQESFQLELNYNLQKLNLQELFKLLNICVRNFKAMYYNKPFLNQNCIKLLLTKFYSLQLNDQIVKELIQKSLVQSKAESNFKDVNENEVQSYFNLIQKIYKQKSKLAQGSYQKYLPGIDSVWLILSQINKKLSKSQSKNHIIQKQQISKQSCSKILVSKQLSPKKKNLIIDNKQIETPQNDYILINGSKLYISNYRNEEEVHQSSHFSFQINTNKINLDQCDVEKKQQQPNIQQEKIQDINNQIDQFEIEQNKNAELDTLSIQIYDCIQQIQKLTSIKVKKIINPNEQIISIIQKLDM</sequence>
<reference evidence="2" key="1">
    <citation type="journal article" date="2006" name="PLoS Biol.">
        <title>Macronuclear genome sequence of the ciliate Tetrahymena thermophila, a model eukaryote.</title>
        <authorList>
            <person name="Eisen J.A."/>
            <person name="Coyne R.S."/>
            <person name="Wu M."/>
            <person name="Wu D."/>
            <person name="Thiagarajan M."/>
            <person name="Wortman J.R."/>
            <person name="Badger J.H."/>
            <person name="Ren Q."/>
            <person name="Amedeo P."/>
            <person name="Jones K.M."/>
            <person name="Tallon L.J."/>
            <person name="Delcher A.L."/>
            <person name="Salzberg S.L."/>
            <person name="Silva J.C."/>
            <person name="Haas B.J."/>
            <person name="Majoros W.H."/>
            <person name="Farzad M."/>
            <person name="Carlton J.M."/>
            <person name="Smith R.K. Jr."/>
            <person name="Garg J."/>
            <person name="Pearlman R.E."/>
            <person name="Karrer K.M."/>
            <person name="Sun L."/>
            <person name="Manning G."/>
            <person name="Elde N.C."/>
            <person name="Turkewitz A.P."/>
            <person name="Asai D.J."/>
            <person name="Wilkes D.E."/>
            <person name="Wang Y."/>
            <person name="Cai H."/>
            <person name="Collins K."/>
            <person name="Stewart B.A."/>
            <person name="Lee S.R."/>
            <person name="Wilamowska K."/>
            <person name="Weinberg Z."/>
            <person name="Ruzzo W.L."/>
            <person name="Wloga D."/>
            <person name="Gaertig J."/>
            <person name="Frankel J."/>
            <person name="Tsao C.-C."/>
            <person name="Gorovsky M.A."/>
            <person name="Keeling P.J."/>
            <person name="Waller R.F."/>
            <person name="Patron N.J."/>
            <person name="Cherry J.M."/>
            <person name="Stover N.A."/>
            <person name="Krieger C.J."/>
            <person name="del Toro C."/>
            <person name="Ryder H.F."/>
            <person name="Williamson S.C."/>
            <person name="Barbeau R.A."/>
            <person name="Hamilton E.P."/>
            <person name="Orias E."/>
        </authorList>
    </citation>
    <scope>NUCLEOTIDE SEQUENCE [LARGE SCALE GENOMIC DNA]</scope>
    <source>
        <strain evidence="2">SB210</strain>
    </source>
</reference>
<keyword evidence="2" id="KW-1185">Reference proteome</keyword>
<protein>
    <submittedName>
        <fullName evidence="1">Uncharacterized protein</fullName>
    </submittedName>
</protein>
<gene>
    <name evidence="1" type="ORF">TTHERM_00566910</name>
</gene>
<dbReference type="EMBL" id="GG662556">
    <property type="protein sequence ID" value="EAS01847.2"/>
    <property type="molecule type" value="Genomic_DNA"/>
</dbReference>
<accession>I7M9J0</accession>
<dbReference type="Proteomes" id="UP000009168">
    <property type="component" value="Unassembled WGS sequence"/>
</dbReference>
<dbReference type="AlphaFoldDB" id="I7M9J0"/>